<feature type="region of interest" description="Disordered" evidence="8">
    <location>
        <begin position="228"/>
        <end position="1057"/>
    </location>
</feature>
<feature type="compositionally biased region" description="Low complexity" evidence="8">
    <location>
        <begin position="982"/>
        <end position="993"/>
    </location>
</feature>
<dbReference type="PANTHER" id="PTHR22907:SF46">
    <property type="entry name" value="ZP DOMAIN-CONTAINING PROTEIN"/>
    <property type="match status" value="1"/>
</dbReference>
<protein>
    <submittedName>
        <fullName evidence="12">Protein CBG24658</fullName>
    </submittedName>
</protein>
<feature type="compositionally biased region" description="Low complexity" evidence="8">
    <location>
        <begin position="428"/>
        <end position="445"/>
    </location>
</feature>
<dbReference type="STRING" id="6238.A8WL67"/>
<feature type="compositionally biased region" description="Basic and acidic residues" evidence="8">
    <location>
        <begin position="341"/>
        <end position="350"/>
    </location>
</feature>
<feature type="domain" description="ZP" evidence="11">
    <location>
        <begin position="1068"/>
        <end position="1324"/>
    </location>
</feature>
<evidence type="ECO:0000256" key="4">
    <source>
        <dbReference type="ARBA" id="ARBA00022692"/>
    </source>
</evidence>
<feature type="chain" id="PRO_5002728803" evidence="10">
    <location>
        <begin position="18"/>
        <end position="1419"/>
    </location>
</feature>
<evidence type="ECO:0000256" key="6">
    <source>
        <dbReference type="ARBA" id="ARBA00022989"/>
    </source>
</evidence>
<feature type="compositionally biased region" description="Basic and acidic residues" evidence="8">
    <location>
        <begin position="532"/>
        <end position="546"/>
    </location>
</feature>
<feature type="compositionally biased region" description="Low complexity" evidence="8">
    <location>
        <begin position="513"/>
        <end position="531"/>
    </location>
</feature>
<evidence type="ECO:0000313" key="12">
    <source>
        <dbReference type="EMBL" id="CAP21212.2"/>
    </source>
</evidence>
<keyword evidence="2" id="KW-0193">Cuticle</keyword>
<feature type="compositionally biased region" description="Polar residues" evidence="8">
    <location>
        <begin position="495"/>
        <end position="509"/>
    </location>
</feature>
<evidence type="ECO:0000313" key="13">
    <source>
        <dbReference type="Proteomes" id="UP000008549"/>
    </source>
</evidence>
<feature type="compositionally biased region" description="Basic and acidic residues" evidence="8">
    <location>
        <begin position="957"/>
        <end position="969"/>
    </location>
</feature>
<dbReference type="Pfam" id="PF25057">
    <property type="entry name" value="CUT_N"/>
    <property type="match status" value="1"/>
</dbReference>
<dbReference type="InParanoid" id="A8WL67"/>
<feature type="compositionally biased region" description="Acidic residues" evidence="8">
    <location>
        <begin position="483"/>
        <end position="492"/>
    </location>
</feature>
<dbReference type="PANTHER" id="PTHR22907">
    <property type="entry name" value="GH04558P"/>
    <property type="match status" value="1"/>
</dbReference>
<keyword evidence="4 9" id="KW-0812">Transmembrane</keyword>
<keyword evidence="7 9" id="KW-0472">Membrane</keyword>
<keyword evidence="13" id="KW-1185">Reference proteome</keyword>
<evidence type="ECO:0000256" key="3">
    <source>
        <dbReference type="ARBA" id="ARBA00022475"/>
    </source>
</evidence>
<dbReference type="InterPro" id="IPR056953">
    <property type="entry name" value="CUT_N"/>
</dbReference>
<reference evidence="12 13" key="1">
    <citation type="journal article" date="2003" name="PLoS Biol.">
        <title>The genome sequence of Caenorhabditis briggsae: a platform for comparative genomics.</title>
        <authorList>
            <person name="Stein L.D."/>
            <person name="Bao Z."/>
            <person name="Blasiar D."/>
            <person name="Blumenthal T."/>
            <person name="Brent M.R."/>
            <person name="Chen N."/>
            <person name="Chinwalla A."/>
            <person name="Clarke L."/>
            <person name="Clee C."/>
            <person name="Coghlan A."/>
            <person name="Coulson A."/>
            <person name="D'Eustachio P."/>
            <person name="Fitch D.H."/>
            <person name="Fulton L.A."/>
            <person name="Fulton R.E."/>
            <person name="Griffiths-Jones S."/>
            <person name="Harris T.W."/>
            <person name="Hillier L.W."/>
            <person name="Kamath R."/>
            <person name="Kuwabara P.E."/>
            <person name="Mardis E.R."/>
            <person name="Marra M.A."/>
            <person name="Miner T.L."/>
            <person name="Minx P."/>
            <person name="Mullikin J.C."/>
            <person name="Plumb R.W."/>
            <person name="Rogers J."/>
            <person name="Schein J.E."/>
            <person name="Sohrmann M."/>
            <person name="Spieth J."/>
            <person name="Stajich J.E."/>
            <person name="Wei C."/>
            <person name="Willey D."/>
            <person name="Wilson R.K."/>
            <person name="Durbin R."/>
            <person name="Waterston R.H."/>
        </authorList>
    </citation>
    <scope>NUCLEOTIDE SEQUENCE [LARGE SCALE GENOMIC DNA]</scope>
    <source>
        <strain evidence="12 13">AF16</strain>
    </source>
</reference>
<name>A8WL67_CAEBR</name>
<feature type="compositionally biased region" description="Low complexity" evidence="8">
    <location>
        <begin position="351"/>
        <end position="367"/>
    </location>
</feature>
<comment type="subcellular location">
    <subcellularLocation>
        <location evidence="1">Cell membrane</location>
        <topology evidence="1">Single-pass type I membrane protein</topology>
    </subcellularLocation>
</comment>
<dbReference type="GO" id="GO:0042302">
    <property type="term" value="F:structural constituent of cuticle"/>
    <property type="evidence" value="ECO:0007669"/>
    <property type="project" value="UniProtKB-KW"/>
</dbReference>
<evidence type="ECO:0000256" key="8">
    <source>
        <dbReference type="SAM" id="MobiDB-lite"/>
    </source>
</evidence>
<evidence type="ECO:0000256" key="9">
    <source>
        <dbReference type="SAM" id="Phobius"/>
    </source>
</evidence>
<sequence>MRPLFLVLFGLFGPCWSVKPVWKTPVSEPNPNANLEALKGHSSLAKENFLRSFCKNLNFNFKNWIQFQKNVIKNPKKVSLPGGLEPPTFRLTRAQPNYYTRPEQVSIPDYRPPPQRNPSPKYQQVPPHQLTSGGSFRPFAWVGPQPKAGSPQTSYYEKAPNKGQFPNGLPPLPPNWQQYPVQMIWIPDTPGQTTGPYPYYPGPQGPPIPTGTYGLYGPTVTTEEPMKPSAYPETYTGTLAHSPAANPITTTIPYEPPNPYGGRQTEVSPSSEFPTPSDSYSTSSQGYTDTTGSYGSTDGTSYTSGPSSAKTVNPTIRPGPQEPSGGGGTTSRIPKLPLDADDTRDREPADSGRSTTSSGGPRTPAGGFPDSENGQSTTFGPLGSSKGPSSSPGPSGRSRDSENGLSTVFRPTESSKGPSGGSKDSENGGSTSFGPSGPGSTSSGPKVPIKGSDSTPNLFEMTTNPFNEPIGSTKTVPPIYLGSEEEDEEPPEDISNVTETPDSSENTQIPGAPGSRTPSNRSTSTETPESSKSTEDTEDRDRERGESATPTPQEEEDEMMKNFFPRPVSSQAYQPPGHQPEDFTSHINVNFKKPKGKGGCVTPPCRRVDTDKISLYKPDRDNEGSGPTLVISNAAKDDASRAGYKPAPPPINPYIPPPPPPHPEEEYATPYTVPPGKQPFPPFGGPATPPRALIHAHNFPPPPSTPPPDEDYHETTMDTIRPTAQTISARFVPPSPTTTPRPIESTTTEEDVPEYVPPAIVHMTASTPRGKNPPTYVPLHPKTSSEVTPNPTTSQNSKETQTPASVTRQPEFPSRSSGPPGGGNFGGSSTVTPGPRNSETSVTTPGFYTEVFTDRERTDSGESESTTAPSSGSSSRSTDGWIYTTSSTPSESEYITPSSGFPTSSTSEFSTDHFTPSSEGPSGSTTSPSGPSGPTAAPTTPLESSVTPERPSGPSEFPHRPSDSTEPPERPSGPSGPPPSPGRSSESTTPPESLTSVSTDRFRPSEFATSPTPPPESTRIVTASFPPSEGSSPGILPSTNPPPRGNPYAPPEGAPRVPNRLIGKPRILCLEDGISFEVKTILPLSGEVFANDRKRIPECQKTFTEDAKPKVFLPFATCGVRNVGEQVDSRAQYHMQVVLIIDQGNGTNTLQSFMAQCVHQKVNYNKQILPKRIEEALEELRLVPSKLEQKASMPSVQMQIVVDEGHHKLGAEVSAADIGMPLALKWSMVPESDAYGMHIRNCKVVDAVGKIDHTLIDEQGCSADLQIIDHPHYDTYHDTASAHMWAFKVPDMSSLQIKCDILICSNIKSSVTNTTSCEDIPSPPFCADVVTSPPNSILSDASSFIKHRRASVTAPEVSTSTQSVRTSICLSKTCQPNFSEEMRVCINTQLATTSTGISVAFLIFAISFQIIARTKRNFN</sequence>
<keyword evidence="5 10" id="KW-0732">Signal</keyword>
<dbReference type="GO" id="GO:0005886">
    <property type="term" value="C:plasma membrane"/>
    <property type="evidence" value="ECO:0007669"/>
    <property type="project" value="UniProtKB-SubCell"/>
</dbReference>
<evidence type="ECO:0000256" key="5">
    <source>
        <dbReference type="ARBA" id="ARBA00022729"/>
    </source>
</evidence>
<feature type="compositionally biased region" description="Basic and acidic residues" evidence="8">
    <location>
        <begin position="606"/>
        <end position="623"/>
    </location>
</feature>
<feature type="signal peptide" evidence="10">
    <location>
        <begin position="1"/>
        <end position="17"/>
    </location>
</feature>
<feature type="compositionally biased region" description="Polar residues" evidence="8">
    <location>
        <begin position="782"/>
        <end position="808"/>
    </location>
</feature>
<dbReference type="SMART" id="SM00241">
    <property type="entry name" value="ZP"/>
    <property type="match status" value="1"/>
</dbReference>
<evidence type="ECO:0000256" key="7">
    <source>
        <dbReference type="ARBA" id="ARBA00023136"/>
    </source>
</evidence>
<dbReference type="InterPro" id="IPR001507">
    <property type="entry name" value="ZP_dom"/>
</dbReference>
<accession>A8WL67</accession>
<evidence type="ECO:0000256" key="10">
    <source>
        <dbReference type="SAM" id="SignalP"/>
    </source>
</evidence>
<feature type="compositionally biased region" description="Pro residues" evidence="8">
    <location>
        <begin position="646"/>
        <end position="661"/>
    </location>
</feature>
<feature type="compositionally biased region" description="Pro residues" evidence="8">
    <location>
        <begin position="970"/>
        <end position="981"/>
    </location>
</feature>
<dbReference type="PROSITE" id="PS51034">
    <property type="entry name" value="ZP_2"/>
    <property type="match status" value="1"/>
</dbReference>
<gene>
    <name evidence="14" type="primary">rocf-1</name>
    <name evidence="12 14" type="ORF">CBG24658</name>
    <name evidence="12" type="ORF">CBG_24658</name>
</gene>
<feature type="region of interest" description="Disordered" evidence="8">
    <location>
        <begin position="102"/>
        <end position="137"/>
    </location>
</feature>
<keyword evidence="3" id="KW-1003">Cell membrane</keyword>
<dbReference type="HOGENOM" id="CLU_264755_0_0_1"/>
<feature type="compositionally biased region" description="Polar residues" evidence="8">
    <location>
        <begin position="830"/>
        <end position="846"/>
    </location>
</feature>
<evidence type="ECO:0000313" key="14">
    <source>
        <dbReference type="WormBase" id="CBG24658"/>
    </source>
</evidence>
<feature type="compositionally biased region" description="Low complexity" evidence="8">
    <location>
        <begin position="863"/>
        <end position="941"/>
    </location>
</feature>
<feature type="transmembrane region" description="Helical" evidence="9">
    <location>
        <begin position="1390"/>
        <end position="1412"/>
    </location>
</feature>
<feature type="compositionally biased region" description="Pro residues" evidence="8">
    <location>
        <begin position="672"/>
        <end position="689"/>
    </location>
</feature>
<feature type="compositionally biased region" description="Low complexity" evidence="8">
    <location>
        <begin position="274"/>
        <end position="308"/>
    </location>
</feature>
<keyword evidence="6 9" id="KW-1133">Transmembrane helix</keyword>
<dbReference type="InterPro" id="IPR057475">
    <property type="entry name" value="CUT_C"/>
</dbReference>
<dbReference type="Proteomes" id="UP000008549">
    <property type="component" value="Unassembled WGS sequence"/>
</dbReference>
<dbReference type="OMA" id="FMAQCVH"/>
<evidence type="ECO:0000256" key="2">
    <source>
        <dbReference type="ARBA" id="ARBA00022460"/>
    </source>
</evidence>
<evidence type="ECO:0000259" key="11">
    <source>
        <dbReference type="PROSITE" id="PS51034"/>
    </source>
</evidence>
<dbReference type="EMBL" id="HE601264">
    <property type="protein sequence ID" value="CAP21212.2"/>
    <property type="molecule type" value="Genomic_DNA"/>
</dbReference>
<dbReference type="WormBase" id="CBG24658">
    <property type="protein sequence ID" value="CBP40508"/>
    <property type="gene ID" value="WBGene00042715"/>
    <property type="gene designation" value="Cbr-rocf-1"/>
</dbReference>
<dbReference type="eggNOG" id="ENOG502RY34">
    <property type="taxonomic scope" value="Eukaryota"/>
</dbReference>
<evidence type="ECO:0000256" key="1">
    <source>
        <dbReference type="ARBA" id="ARBA00004251"/>
    </source>
</evidence>
<reference evidence="12 13" key="2">
    <citation type="journal article" date="2011" name="PLoS Genet.">
        <title>Caenorhabditis briggsae recombinant inbred line genotypes reveal inter-strain incompatibility and the evolution of recombination.</title>
        <authorList>
            <person name="Ross J.A."/>
            <person name="Koboldt D.C."/>
            <person name="Staisch J.E."/>
            <person name="Chamberlin H.M."/>
            <person name="Gupta B.P."/>
            <person name="Miller R.D."/>
            <person name="Baird S.E."/>
            <person name="Haag E.S."/>
        </authorList>
    </citation>
    <scope>NUCLEOTIDE SEQUENCE [LARGE SCALE GENOMIC DNA]</scope>
    <source>
        <strain evidence="12 13">AF16</strain>
    </source>
</reference>
<feature type="compositionally biased region" description="Polar residues" evidence="8">
    <location>
        <begin position="452"/>
        <end position="475"/>
    </location>
</feature>
<feature type="compositionally biased region" description="Pro residues" evidence="8">
    <location>
        <begin position="1039"/>
        <end position="1053"/>
    </location>
</feature>
<proteinExistence type="predicted"/>
<feature type="compositionally biased region" description="Low complexity" evidence="8">
    <location>
        <begin position="380"/>
        <end position="396"/>
    </location>
</feature>
<dbReference type="InterPro" id="IPR051962">
    <property type="entry name" value="Cuticlin"/>
</dbReference>
<organism evidence="12 13">
    <name type="scientific">Caenorhabditis briggsae</name>
    <dbReference type="NCBI Taxonomy" id="6238"/>
    <lineage>
        <taxon>Eukaryota</taxon>
        <taxon>Metazoa</taxon>
        <taxon>Ecdysozoa</taxon>
        <taxon>Nematoda</taxon>
        <taxon>Chromadorea</taxon>
        <taxon>Rhabditida</taxon>
        <taxon>Rhabditina</taxon>
        <taxon>Rhabditomorpha</taxon>
        <taxon>Rhabditoidea</taxon>
        <taxon>Rhabditidae</taxon>
        <taxon>Peloderinae</taxon>
        <taxon>Caenorhabditis</taxon>
    </lineage>
</organism>
<dbReference type="Pfam" id="PF25301">
    <property type="entry name" value="CUT_C"/>
    <property type="match status" value="1"/>
</dbReference>